<evidence type="ECO:0000256" key="1">
    <source>
        <dbReference type="SAM" id="Phobius"/>
    </source>
</evidence>
<keyword evidence="1" id="KW-0472">Membrane</keyword>
<organism evidence="2">
    <name type="scientific">Salmonella montevideo</name>
    <dbReference type="NCBI Taxonomy" id="115981"/>
    <lineage>
        <taxon>Bacteria</taxon>
        <taxon>Pseudomonadati</taxon>
        <taxon>Pseudomonadota</taxon>
        <taxon>Gammaproteobacteria</taxon>
        <taxon>Enterobacterales</taxon>
        <taxon>Enterobacteriaceae</taxon>
        <taxon>Salmonella</taxon>
    </lineage>
</organism>
<name>A0A741Q196_SALMO</name>
<dbReference type="AlphaFoldDB" id="A0A741Q196"/>
<accession>A0A741Q196</accession>
<protein>
    <submittedName>
        <fullName evidence="2">Uncharacterized protein</fullName>
    </submittedName>
</protein>
<sequence>MASQPSQGDKRLCEAVLNTLLAGAAGGGIGCLFVLATVLFYELSGTGSAADWIASIANAAMAVTAILAFNAARSWLPQLKIQEGYKEAISLVNEQYIQLGADNPLTQSVEAVIQTFQVQNNDNTTATLTAHIEALNDLAVHLQAASATLQEIRQTQFRLNTYGLTIHRHYAASVANMITAFEHALQSAWWLCELLTKDASLHCQAHTPPPRYNSLNWPAITLGIKKAETAANIEAQHQNVKQYLDAMMTAHDAVFSQHPSVGHLFHYKK</sequence>
<feature type="transmembrane region" description="Helical" evidence="1">
    <location>
        <begin position="52"/>
        <end position="72"/>
    </location>
</feature>
<reference evidence="2" key="1">
    <citation type="journal article" date="2018" name="Genome Biol.">
        <title>SKESA: strategic k-mer extension for scrupulous assemblies.</title>
        <authorList>
            <person name="Souvorov A."/>
            <person name="Agarwala R."/>
            <person name="Lipman D.J."/>
        </authorList>
    </citation>
    <scope>NUCLEOTIDE SEQUENCE</scope>
    <source>
        <strain evidence="2">13-0136</strain>
    </source>
</reference>
<proteinExistence type="predicted"/>
<feature type="transmembrane region" description="Helical" evidence="1">
    <location>
        <begin position="20"/>
        <end position="40"/>
    </location>
</feature>
<gene>
    <name evidence="2" type="ORF">G9G43_004004</name>
</gene>
<reference evidence="2" key="2">
    <citation type="submission" date="2018-07" db="EMBL/GenBank/DDBJ databases">
        <authorList>
            <consortium name="NCBI Pathogen Detection Project"/>
        </authorList>
    </citation>
    <scope>NUCLEOTIDE SEQUENCE</scope>
    <source>
        <strain evidence="2">13-0136</strain>
    </source>
</reference>
<keyword evidence="1" id="KW-0812">Transmembrane</keyword>
<comment type="caution">
    <text evidence="2">The sequence shown here is derived from an EMBL/GenBank/DDBJ whole genome shotgun (WGS) entry which is preliminary data.</text>
</comment>
<dbReference type="EMBL" id="DAAUAZ010000015">
    <property type="protein sequence ID" value="HAF0924300.1"/>
    <property type="molecule type" value="Genomic_DNA"/>
</dbReference>
<keyword evidence="1" id="KW-1133">Transmembrane helix</keyword>
<evidence type="ECO:0000313" key="2">
    <source>
        <dbReference type="EMBL" id="HAF0924300.1"/>
    </source>
</evidence>